<gene>
    <name evidence="3" type="primary">tolA</name>
    <name evidence="3" type="ORF">RI844_04800</name>
</gene>
<accession>A0ABZ0GRH5</accession>
<evidence type="ECO:0000256" key="1">
    <source>
        <dbReference type="SAM" id="MobiDB-lite"/>
    </source>
</evidence>
<dbReference type="InterPro" id="IPR014161">
    <property type="entry name" value="Tol-Pal_TolA"/>
</dbReference>
<keyword evidence="2" id="KW-1133">Transmembrane helix</keyword>
<feature type="compositionally biased region" description="Basic and acidic residues" evidence="1">
    <location>
        <begin position="155"/>
        <end position="217"/>
    </location>
</feature>
<dbReference type="RefSeq" id="WP_348397306.1">
    <property type="nucleotide sequence ID" value="NZ_CP136600.1"/>
</dbReference>
<evidence type="ECO:0000313" key="3">
    <source>
        <dbReference type="EMBL" id="WOH38537.1"/>
    </source>
</evidence>
<proteinExistence type="predicted"/>
<evidence type="ECO:0000313" key="4">
    <source>
        <dbReference type="Proteomes" id="UP001301442"/>
    </source>
</evidence>
<keyword evidence="2" id="KW-0812">Transmembrane</keyword>
<keyword evidence="4" id="KW-1185">Reference proteome</keyword>
<sequence length="331" mass="37275">MFAVFKNAICNLVNKCMLVFTYLPDGKNAKQQYIIAIAAAVGLHLIMAIVLMLNTDFSPKAKPVVKPQMQVIDAVVIDESKLKQQVDKLKRQKQAAKKREDDRIKELERRADDAAKKRKNEAQKIKNLEKQRKKKEAEKKKADAAAKTAKAKAATQEKIRKKKEQERKQAEKAASDAKAKRLKEEKAAADAAEQRRRKKLEDDKRKREAAERAEQERMLEQQMLEEMASRDTARSRQVMGEVDKYKALVSQAISRNFIIDEGTMRGKSCKIKIKLASSGFVISATAGAGDKVVCLEAVKAVNKAGTLPVSKDPEVFNQFKSFSINYIPEIN</sequence>
<dbReference type="EMBL" id="CP136600">
    <property type="protein sequence ID" value="WOH38537.1"/>
    <property type="molecule type" value="Genomic_DNA"/>
</dbReference>
<feature type="compositionally biased region" description="Low complexity" evidence="1">
    <location>
        <begin position="145"/>
        <end position="154"/>
    </location>
</feature>
<dbReference type="Gene3D" id="3.30.1150.10">
    <property type="match status" value="1"/>
</dbReference>
<keyword evidence="2" id="KW-0472">Membrane</keyword>
<organism evidence="3 4">
    <name type="scientific">Thalassotalea fonticola</name>
    <dbReference type="NCBI Taxonomy" id="3065649"/>
    <lineage>
        <taxon>Bacteria</taxon>
        <taxon>Pseudomonadati</taxon>
        <taxon>Pseudomonadota</taxon>
        <taxon>Gammaproteobacteria</taxon>
        <taxon>Alteromonadales</taxon>
        <taxon>Colwelliaceae</taxon>
        <taxon>Thalassotalea</taxon>
    </lineage>
</organism>
<dbReference type="Pfam" id="PF06519">
    <property type="entry name" value="TolA"/>
    <property type="match status" value="1"/>
</dbReference>
<name>A0ABZ0GRH5_9GAMM</name>
<dbReference type="Proteomes" id="UP001301442">
    <property type="component" value="Chromosome"/>
</dbReference>
<dbReference type="NCBIfam" id="TIGR02794">
    <property type="entry name" value="tolA_full"/>
    <property type="match status" value="1"/>
</dbReference>
<protein>
    <submittedName>
        <fullName evidence="3">Cell envelope integrity protein TolA</fullName>
    </submittedName>
</protein>
<feature type="region of interest" description="Disordered" evidence="1">
    <location>
        <begin position="88"/>
        <end position="217"/>
    </location>
</feature>
<evidence type="ECO:0000256" key="2">
    <source>
        <dbReference type="SAM" id="Phobius"/>
    </source>
</evidence>
<reference evidence="3 4" key="1">
    <citation type="submission" date="2023-09" db="EMBL/GenBank/DDBJ databases">
        <authorList>
            <person name="Qi X."/>
        </authorList>
    </citation>
    <scope>NUCLEOTIDE SEQUENCE [LARGE SCALE GENOMIC DNA]</scope>
    <source>
        <strain evidence="3 4">S1-1</strain>
    </source>
</reference>
<dbReference type="SUPFAM" id="SSF74653">
    <property type="entry name" value="TolA/TonB C-terminal domain"/>
    <property type="match status" value="1"/>
</dbReference>
<feature type="compositionally biased region" description="Basic and acidic residues" evidence="1">
    <location>
        <begin position="97"/>
        <end position="144"/>
    </location>
</feature>
<feature type="transmembrane region" description="Helical" evidence="2">
    <location>
        <begin position="33"/>
        <end position="53"/>
    </location>
</feature>